<comment type="caution">
    <text evidence="2">The sequence shown here is derived from an EMBL/GenBank/DDBJ whole genome shotgun (WGS) entry which is preliminary data.</text>
</comment>
<dbReference type="GO" id="GO:0120013">
    <property type="term" value="F:lipid transfer activity"/>
    <property type="evidence" value="ECO:0007669"/>
    <property type="project" value="InterPro"/>
</dbReference>
<dbReference type="OrthoDB" id="205255at2759"/>
<dbReference type="Pfam" id="PF08718">
    <property type="entry name" value="GLTP"/>
    <property type="match status" value="1"/>
</dbReference>
<dbReference type="Gene3D" id="1.10.3520.10">
    <property type="entry name" value="Glycolipid transfer protein"/>
    <property type="match status" value="1"/>
</dbReference>
<evidence type="ECO:0000259" key="1">
    <source>
        <dbReference type="Pfam" id="PF08718"/>
    </source>
</evidence>
<dbReference type="SUPFAM" id="SSF110004">
    <property type="entry name" value="Glycolipid transfer protein, GLTP"/>
    <property type="match status" value="1"/>
</dbReference>
<evidence type="ECO:0000313" key="3">
    <source>
        <dbReference type="Proteomes" id="UP000521943"/>
    </source>
</evidence>
<dbReference type="Proteomes" id="UP000521943">
    <property type="component" value="Unassembled WGS sequence"/>
</dbReference>
<reference evidence="2 3" key="1">
    <citation type="submission" date="2020-07" db="EMBL/GenBank/DDBJ databases">
        <title>Comparative genomics of pyrophilous fungi reveals a link between fire events and developmental genes.</title>
        <authorList>
            <consortium name="DOE Joint Genome Institute"/>
            <person name="Steindorff A.S."/>
            <person name="Carver A."/>
            <person name="Calhoun S."/>
            <person name="Stillman K."/>
            <person name="Liu H."/>
            <person name="Lipzen A."/>
            <person name="Pangilinan J."/>
            <person name="Labutti K."/>
            <person name="Bruns T.D."/>
            <person name="Grigoriev I.V."/>
        </authorList>
    </citation>
    <scope>NUCLEOTIDE SEQUENCE [LARGE SCALE GENOMIC DNA]</scope>
    <source>
        <strain evidence="2 3">CBS 144469</strain>
    </source>
</reference>
<dbReference type="EMBL" id="JACGCI010000002">
    <property type="protein sequence ID" value="KAF6765525.1"/>
    <property type="molecule type" value="Genomic_DNA"/>
</dbReference>
<accession>A0A8H6IH21</accession>
<feature type="domain" description="Glycolipid transfer protein" evidence="1">
    <location>
        <begin position="16"/>
        <end position="77"/>
    </location>
</feature>
<dbReference type="InterPro" id="IPR014830">
    <property type="entry name" value="Glycolipid_transfer_prot_dom"/>
</dbReference>
<dbReference type="AlphaFoldDB" id="A0A8H6IH21"/>
<gene>
    <name evidence="2" type="ORF">DFP72DRAFT_798356</name>
</gene>
<organism evidence="2 3">
    <name type="scientific">Ephemerocybe angulata</name>
    <dbReference type="NCBI Taxonomy" id="980116"/>
    <lineage>
        <taxon>Eukaryota</taxon>
        <taxon>Fungi</taxon>
        <taxon>Dikarya</taxon>
        <taxon>Basidiomycota</taxon>
        <taxon>Agaricomycotina</taxon>
        <taxon>Agaricomycetes</taxon>
        <taxon>Agaricomycetidae</taxon>
        <taxon>Agaricales</taxon>
        <taxon>Agaricineae</taxon>
        <taxon>Psathyrellaceae</taxon>
        <taxon>Ephemerocybe</taxon>
    </lineage>
</organism>
<dbReference type="GO" id="GO:0005737">
    <property type="term" value="C:cytoplasm"/>
    <property type="evidence" value="ECO:0007669"/>
    <property type="project" value="InterPro"/>
</dbReference>
<keyword evidence="3" id="KW-1185">Reference proteome</keyword>
<protein>
    <submittedName>
        <fullName evidence="2">Glycolipid transfer protein domain-containing protein</fullName>
    </submittedName>
</protein>
<sequence length="98" mass="10906">MPLIPPSVDSEPPNSGLEFTHLGLSYNLSDKSLELLDSVRQAYGSTLKPHHSFLVKPIFSAAMSMCPYRTDFYAKLGGDNDRIVAILKEFMGSEEAQW</sequence>
<name>A0A8H6IH21_9AGAR</name>
<dbReference type="InterPro" id="IPR036497">
    <property type="entry name" value="GLTP_sf"/>
</dbReference>
<evidence type="ECO:0000313" key="2">
    <source>
        <dbReference type="EMBL" id="KAF6765525.1"/>
    </source>
</evidence>
<proteinExistence type="predicted"/>